<evidence type="ECO:0000313" key="5">
    <source>
        <dbReference type="Proteomes" id="UP000676386"/>
    </source>
</evidence>
<feature type="transmembrane region" description="Helical" evidence="1">
    <location>
        <begin position="79"/>
        <end position="99"/>
    </location>
</feature>
<dbReference type="Gene3D" id="2.60.120.1440">
    <property type="match status" value="1"/>
</dbReference>
<dbReference type="Gene3D" id="3.55.50.30">
    <property type="match status" value="1"/>
</dbReference>
<feature type="domain" description="FecR protein" evidence="2">
    <location>
        <begin position="169"/>
        <end position="264"/>
    </location>
</feature>
<dbReference type="EMBL" id="JAGTXB010000015">
    <property type="protein sequence ID" value="MBS0030492.1"/>
    <property type="molecule type" value="Genomic_DNA"/>
</dbReference>
<keyword evidence="1" id="KW-1133">Transmembrane helix</keyword>
<dbReference type="InterPro" id="IPR006860">
    <property type="entry name" value="FecR"/>
</dbReference>
<keyword evidence="1" id="KW-0812">Transmembrane</keyword>
<reference evidence="4 5" key="1">
    <citation type="submission" date="2021-04" db="EMBL/GenBank/DDBJ databases">
        <title>Chitinophaga sp. nov., isolated from the rhizosphere soil.</title>
        <authorList>
            <person name="He S."/>
        </authorList>
    </citation>
    <scope>NUCLEOTIDE SEQUENCE [LARGE SCALE GENOMIC DNA]</scope>
    <source>
        <strain evidence="4 5">2R12</strain>
    </source>
</reference>
<evidence type="ECO:0000256" key="1">
    <source>
        <dbReference type="SAM" id="Phobius"/>
    </source>
</evidence>
<dbReference type="InterPro" id="IPR012373">
    <property type="entry name" value="Ferrdict_sens_TM"/>
</dbReference>
<evidence type="ECO:0000259" key="2">
    <source>
        <dbReference type="Pfam" id="PF04773"/>
    </source>
</evidence>
<evidence type="ECO:0000259" key="3">
    <source>
        <dbReference type="Pfam" id="PF16344"/>
    </source>
</evidence>
<keyword evidence="1" id="KW-0472">Membrane</keyword>
<dbReference type="PANTHER" id="PTHR30273">
    <property type="entry name" value="PERIPLASMIC SIGNAL SENSOR AND SIGMA FACTOR ACTIVATOR FECR-RELATED"/>
    <property type="match status" value="1"/>
</dbReference>
<dbReference type="RefSeq" id="WP_211975633.1">
    <property type="nucleotide sequence ID" value="NZ_CBFHAM010000043.1"/>
</dbReference>
<comment type="caution">
    <text evidence="4">The sequence shown here is derived from an EMBL/GenBank/DDBJ whole genome shotgun (WGS) entry which is preliminary data.</text>
</comment>
<dbReference type="Pfam" id="PF04773">
    <property type="entry name" value="FecR"/>
    <property type="match status" value="1"/>
</dbReference>
<dbReference type="PANTHER" id="PTHR30273:SF2">
    <property type="entry name" value="PROTEIN FECR"/>
    <property type="match status" value="1"/>
</dbReference>
<dbReference type="PIRSF" id="PIRSF018266">
    <property type="entry name" value="FecR"/>
    <property type="match status" value="1"/>
</dbReference>
<dbReference type="Proteomes" id="UP000676386">
    <property type="component" value="Unassembled WGS sequence"/>
</dbReference>
<sequence length="380" mass="42061">MNDRLNDLLIRFFADAVTAEEQQELMQMILETDNSRLEPHLRQCWEAMKDDNVEAPDGSHVLTAILAHPAQVKPIRRGWYRAAAAIIFVLVTAGGFFLYHQRITPVKTVAATIPPGYRHAILVLDDGSVVQLDSSGNKILKQEGSIVQQQGAELKYDHSGNSTKVAYNTLSTPSGGQFKVTLPDGTMVWLNAGSSIRYPTVFQGNERRVEMKGEAYFDVARNAAMPFRISVNNQSEVSVLGTDFNINAYQDDGLIKTTLLSGAVAVSGIPGKPVIIKPGEQAQQPAQSGSTNIAVINNVNIDQVNAWRNGLFNFEHADLKSVMNEISRWYGVSIRYEGELPARTFGGKITRNLQLEQVLEILQDVNVRFRMEGKTIVVFN</sequence>
<dbReference type="Pfam" id="PF16344">
    <property type="entry name" value="FecR_C"/>
    <property type="match status" value="1"/>
</dbReference>
<keyword evidence="5" id="KW-1185">Reference proteome</keyword>
<name>A0ABS5J7V2_9BACT</name>
<protein>
    <submittedName>
        <fullName evidence="4">FecR domain-containing protein</fullName>
    </submittedName>
</protein>
<accession>A0ABS5J7V2</accession>
<feature type="domain" description="Protein FecR C-terminal" evidence="3">
    <location>
        <begin position="312"/>
        <end position="378"/>
    </location>
</feature>
<proteinExistence type="predicted"/>
<dbReference type="InterPro" id="IPR032508">
    <property type="entry name" value="FecR_C"/>
</dbReference>
<organism evidence="4 5">
    <name type="scientific">Chitinophaga hostae</name>
    <dbReference type="NCBI Taxonomy" id="2831022"/>
    <lineage>
        <taxon>Bacteria</taxon>
        <taxon>Pseudomonadati</taxon>
        <taxon>Bacteroidota</taxon>
        <taxon>Chitinophagia</taxon>
        <taxon>Chitinophagales</taxon>
        <taxon>Chitinophagaceae</taxon>
        <taxon>Chitinophaga</taxon>
    </lineage>
</organism>
<gene>
    <name evidence="4" type="ORF">KE626_24410</name>
</gene>
<evidence type="ECO:0000313" key="4">
    <source>
        <dbReference type="EMBL" id="MBS0030492.1"/>
    </source>
</evidence>